<comment type="caution">
    <text evidence="1">The sequence shown here is derived from an EMBL/GenBank/DDBJ whole genome shotgun (WGS) entry which is preliminary data.</text>
</comment>
<dbReference type="OrthoDB" id="10315935at2759"/>
<organism evidence="1 2">
    <name type="scientific">Aphis craccivora</name>
    <name type="common">Cowpea aphid</name>
    <dbReference type="NCBI Taxonomy" id="307492"/>
    <lineage>
        <taxon>Eukaryota</taxon>
        <taxon>Metazoa</taxon>
        <taxon>Ecdysozoa</taxon>
        <taxon>Arthropoda</taxon>
        <taxon>Hexapoda</taxon>
        <taxon>Insecta</taxon>
        <taxon>Pterygota</taxon>
        <taxon>Neoptera</taxon>
        <taxon>Paraneoptera</taxon>
        <taxon>Hemiptera</taxon>
        <taxon>Sternorrhyncha</taxon>
        <taxon>Aphidomorpha</taxon>
        <taxon>Aphidoidea</taxon>
        <taxon>Aphididae</taxon>
        <taxon>Aphidini</taxon>
        <taxon>Aphis</taxon>
        <taxon>Aphis</taxon>
    </lineage>
</organism>
<proteinExistence type="predicted"/>
<keyword evidence="2" id="KW-1185">Reference proteome</keyword>
<evidence type="ECO:0000313" key="1">
    <source>
        <dbReference type="EMBL" id="KAF0763899.1"/>
    </source>
</evidence>
<feature type="non-terminal residue" evidence="1">
    <location>
        <position position="129"/>
    </location>
</feature>
<evidence type="ECO:0000313" key="2">
    <source>
        <dbReference type="Proteomes" id="UP000478052"/>
    </source>
</evidence>
<reference evidence="1 2" key="1">
    <citation type="submission" date="2019-08" db="EMBL/GenBank/DDBJ databases">
        <title>Whole genome of Aphis craccivora.</title>
        <authorList>
            <person name="Voronova N.V."/>
            <person name="Shulinski R.S."/>
            <person name="Bandarenka Y.V."/>
            <person name="Zhorov D.G."/>
            <person name="Warner D."/>
        </authorList>
    </citation>
    <scope>NUCLEOTIDE SEQUENCE [LARGE SCALE GENOMIC DNA]</scope>
    <source>
        <strain evidence="1">180601</strain>
        <tissue evidence="1">Whole Body</tissue>
    </source>
</reference>
<sequence length="129" mass="15183">MPKTNAVNRRYRWTRPSFKPLGWEEKYVEGPLSYLNKINISCETCAMTLVQSAKQCCCQPCYVNWLFLEDGKKCESCQKPLKDLLTKEQVDKFCERTGLKWKRLTIAGHSFINYFIERRIQSMAQKTTN</sequence>
<dbReference type="EMBL" id="VUJU01001772">
    <property type="protein sequence ID" value="KAF0763899.1"/>
    <property type="molecule type" value="Genomic_DNA"/>
</dbReference>
<accession>A0A6G0Z0W0</accession>
<name>A0A6G0Z0W0_APHCR</name>
<gene>
    <name evidence="1" type="ORF">FWK35_00007169</name>
</gene>
<protein>
    <submittedName>
        <fullName evidence="1">Uncharacterized protein</fullName>
    </submittedName>
</protein>
<dbReference type="Proteomes" id="UP000478052">
    <property type="component" value="Unassembled WGS sequence"/>
</dbReference>
<dbReference type="AlphaFoldDB" id="A0A6G0Z0W0"/>